<proteinExistence type="predicted"/>
<evidence type="ECO:0000313" key="1">
    <source>
        <dbReference type="EMBL" id="KAJ0053264.1"/>
    </source>
</evidence>
<comment type="caution">
    <text evidence="1">The sequence shown here is derived from an EMBL/GenBank/DDBJ whole genome shotgun (WGS) entry which is preliminary data.</text>
</comment>
<evidence type="ECO:0000313" key="2">
    <source>
        <dbReference type="Proteomes" id="UP001163603"/>
    </source>
</evidence>
<keyword evidence="2" id="KW-1185">Reference proteome</keyword>
<protein>
    <submittedName>
        <fullName evidence="1">Uncharacterized protein</fullName>
    </submittedName>
</protein>
<sequence>MGLEANDDDDVAIDDAVSDRGECNSDGKGFGSLSCSICLDLITDNGDRSWAKLQCGHQFHFDEFKVVFRDFEFLFSMDGDFASMVELVKLRKNAYTVTHLSNSKIEEELKAKMPSLDKKYTMEPEEVGHKLLLYSRFSSSPIEIPKVNVVLLEPSKKGWCWNELKSRGMLK</sequence>
<dbReference type="EMBL" id="CM047736">
    <property type="protein sequence ID" value="KAJ0053264.1"/>
    <property type="molecule type" value="Genomic_DNA"/>
</dbReference>
<organism evidence="1 2">
    <name type="scientific">Pistacia integerrima</name>
    <dbReference type="NCBI Taxonomy" id="434235"/>
    <lineage>
        <taxon>Eukaryota</taxon>
        <taxon>Viridiplantae</taxon>
        <taxon>Streptophyta</taxon>
        <taxon>Embryophyta</taxon>
        <taxon>Tracheophyta</taxon>
        <taxon>Spermatophyta</taxon>
        <taxon>Magnoliopsida</taxon>
        <taxon>eudicotyledons</taxon>
        <taxon>Gunneridae</taxon>
        <taxon>Pentapetalae</taxon>
        <taxon>rosids</taxon>
        <taxon>malvids</taxon>
        <taxon>Sapindales</taxon>
        <taxon>Anacardiaceae</taxon>
        <taxon>Pistacia</taxon>
    </lineage>
</organism>
<accession>A0ACC0ZM81</accession>
<dbReference type="Proteomes" id="UP001163603">
    <property type="component" value="Chromosome 1"/>
</dbReference>
<reference evidence="2" key="1">
    <citation type="journal article" date="2023" name="G3 (Bethesda)">
        <title>Genome assembly and association tests identify interacting loci associated with vigor, precocity, and sex in interspecific pistachio rootstocks.</title>
        <authorList>
            <person name="Palmer W."/>
            <person name="Jacygrad E."/>
            <person name="Sagayaradj S."/>
            <person name="Cavanaugh K."/>
            <person name="Han R."/>
            <person name="Bertier L."/>
            <person name="Beede B."/>
            <person name="Kafkas S."/>
            <person name="Golino D."/>
            <person name="Preece J."/>
            <person name="Michelmore R."/>
        </authorList>
    </citation>
    <scope>NUCLEOTIDE SEQUENCE [LARGE SCALE GENOMIC DNA]</scope>
</reference>
<gene>
    <name evidence="1" type="ORF">Pint_00001</name>
</gene>
<name>A0ACC0ZM81_9ROSI</name>